<keyword evidence="1" id="KW-0472">Membrane</keyword>
<accession>A0A9D1PAA0</accession>
<dbReference type="Proteomes" id="UP000886814">
    <property type="component" value="Unassembled WGS sequence"/>
</dbReference>
<reference evidence="2" key="2">
    <citation type="submission" date="2021-04" db="EMBL/GenBank/DDBJ databases">
        <authorList>
            <person name="Gilroy R."/>
        </authorList>
    </citation>
    <scope>NUCLEOTIDE SEQUENCE</scope>
    <source>
        <strain evidence="2">CHK195-9823</strain>
    </source>
</reference>
<comment type="caution">
    <text evidence="2">The sequence shown here is derived from an EMBL/GenBank/DDBJ whole genome shotgun (WGS) entry which is preliminary data.</text>
</comment>
<name>A0A9D1PAA0_9FIRM</name>
<keyword evidence="1" id="KW-1133">Transmembrane helix</keyword>
<evidence type="ECO:0000313" key="2">
    <source>
        <dbReference type="EMBL" id="HIV37534.1"/>
    </source>
</evidence>
<keyword evidence="1" id="KW-0812">Transmembrane</keyword>
<feature type="transmembrane region" description="Helical" evidence="1">
    <location>
        <begin position="7"/>
        <end position="25"/>
    </location>
</feature>
<gene>
    <name evidence="2" type="ORF">H9747_00810</name>
</gene>
<feature type="transmembrane region" description="Helical" evidence="1">
    <location>
        <begin position="31"/>
        <end position="48"/>
    </location>
</feature>
<reference evidence="2" key="1">
    <citation type="journal article" date="2021" name="PeerJ">
        <title>Extensive microbial diversity within the chicken gut microbiome revealed by metagenomics and culture.</title>
        <authorList>
            <person name="Gilroy R."/>
            <person name="Ravi A."/>
            <person name="Getino M."/>
            <person name="Pursley I."/>
            <person name="Horton D.L."/>
            <person name="Alikhan N.F."/>
            <person name="Baker D."/>
            <person name="Gharbi K."/>
            <person name="Hall N."/>
            <person name="Watson M."/>
            <person name="Adriaenssens E.M."/>
            <person name="Foster-Nyarko E."/>
            <person name="Jarju S."/>
            <person name="Secka A."/>
            <person name="Antonio M."/>
            <person name="Oren A."/>
            <person name="Chaudhuri R.R."/>
            <person name="La Ragione R."/>
            <person name="Hildebrand F."/>
            <person name="Pallen M.J."/>
        </authorList>
    </citation>
    <scope>NUCLEOTIDE SEQUENCE</scope>
    <source>
        <strain evidence="2">CHK195-9823</strain>
    </source>
</reference>
<dbReference type="AlphaFoldDB" id="A0A9D1PAA0"/>
<evidence type="ECO:0000313" key="3">
    <source>
        <dbReference type="Proteomes" id="UP000886814"/>
    </source>
</evidence>
<dbReference type="Pfam" id="PF10112">
    <property type="entry name" value="Halogen_Hydrol"/>
    <property type="match status" value="1"/>
</dbReference>
<organism evidence="2 3">
    <name type="scientific">Candidatus Blautia stercorigallinarum</name>
    <dbReference type="NCBI Taxonomy" id="2838501"/>
    <lineage>
        <taxon>Bacteria</taxon>
        <taxon>Bacillati</taxon>
        <taxon>Bacillota</taxon>
        <taxon>Clostridia</taxon>
        <taxon>Lachnospirales</taxon>
        <taxon>Lachnospiraceae</taxon>
        <taxon>Blautia</taxon>
    </lineage>
</organism>
<sequence length="204" mass="23365">MMRKETVRSILCGLTAGALFLGVFLGMGWNFFVSVFLAAGLFAGLLLITKPREIPGKLPLDMRPDGAYLEKRLEEAREDFESIRQSVEKIQDQGLRENSERLYKTSSNILAYLEKNPDKISGAGRFIDYYQDTASSLLKKYVELQNSGLETPEARSLKEDTKKAMLMLNQAFEQQFQRLMRNELMDMDVEIQMIENMMKMEGPL</sequence>
<proteinExistence type="predicted"/>
<dbReference type="EMBL" id="DXIQ01000005">
    <property type="protein sequence ID" value="HIV37534.1"/>
    <property type="molecule type" value="Genomic_DNA"/>
</dbReference>
<evidence type="ECO:0000256" key="1">
    <source>
        <dbReference type="SAM" id="Phobius"/>
    </source>
</evidence>
<dbReference type="InterPro" id="IPR018770">
    <property type="entry name" value="ChloroindolylP_hydrolase"/>
</dbReference>
<protein>
    <submittedName>
        <fullName evidence="2">5-bromo-4-chloroindolyl phosphate hydrolysis family protein</fullName>
    </submittedName>
</protein>